<feature type="compositionally biased region" description="Basic and acidic residues" evidence="2">
    <location>
        <begin position="155"/>
        <end position="167"/>
    </location>
</feature>
<reference evidence="3" key="1">
    <citation type="submission" date="2021-01" db="UniProtKB">
        <authorList>
            <consortium name="EnsemblMetazoa"/>
        </authorList>
    </citation>
    <scope>IDENTIFICATION</scope>
    <source>
        <strain evidence="3">DH4</strain>
    </source>
</reference>
<accession>A0A8B7KJM8</accession>
<evidence type="ECO:0000256" key="2">
    <source>
        <dbReference type="SAM" id="MobiDB-lite"/>
    </source>
</evidence>
<dbReference type="EnsemblMetazoa" id="XM_016911300">
    <property type="protein sequence ID" value="XP_016766789"/>
    <property type="gene ID" value="LOC102656190"/>
</dbReference>
<accession>A0A7M7IER6</accession>
<evidence type="ECO:0000313" key="4">
    <source>
        <dbReference type="Proteomes" id="UP000005203"/>
    </source>
</evidence>
<evidence type="ECO:0000313" key="5">
    <source>
        <dbReference type="RefSeq" id="XP_016766789.1"/>
    </source>
</evidence>
<sequence length="460" mass="52241">MSLQMCRDQRKLGQMVDQMKILANNLDELRAEISALKAGYLTKKDDPSRNNDSKQNSNKSGKTNVLSKLKKYMKKMKSMYSLRKEQKRRNQEAFYPCSNIDPPLSSFLNYIFPNQRKDIWKLPPRIKYLKSRGNQTSDKQEATRCVAARSPCVRMGDRGKPEEKSYRLESCSFPKRQDGDQQGDSEASPSNGDATLVPHCSEISCVLDVKVENSVCSPPGSNVNIYSDSYTFADIPRDHPPQVCSSVGIESKESATKSTQTNVTNDWRRKSSSNSYLKQSNLCFSKIKNAVITKKIVKNSNESTFTICGEMADDAKYYPCPRKNCNKFKRRQNSFTQWNEQQKTASEQEEPMPKTVQEMKDNLSNASNKNVYQNALPVKDSDSSPSLASLDLEVNISNISTNIEDCSERRKPRTYVIRQINQKSNESNWLNDLERITYAGPSSDLSLSCCSFSNHNVHFD</sequence>
<dbReference type="AlphaFoldDB" id="A0A7M7IER6"/>
<proteinExistence type="predicted"/>
<feature type="coiled-coil region" evidence="1">
    <location>
        <begin position="12"/>
        <end position="39"/>
    </location>
</feature>
<dbReference type="OMA" id="VPHCSEI"/>
<dbReference type="Proteomes" id="UP000005203">
    <property type="component" value="Linkage group LG3"/>
</dbReference>
<dbReference type="OrthoDB" id="7593608at2759"/>
<organism evidence="3">
    <name type="scientific">Apis mellifera</name>
    <name type="common">Honeybee</name>
    <dbReference type="NCBI Taxonomy" id="7460"/>
    <lineage>
        <taxon>Eukaryota</taxon>
        <taxon>Metazoa</taxon>
        <taxon>Ecdysozoa</taxon>
        <taxon>Arthropoda</taxon>
        <taxon>Hexapoda</taxon>
        <taxon>Insecta</taxon>
        <taxon>Pterygota</taxon>
        <taxon>Neoptera</taxon>
        <taxon>Endopterygota</taxon>
        <taxon>Hymenoptera</taxon>
        <taxon>Apocrita</taxon>
        <taxon>Aculeata</taxon>
        <taxon>Apoidea</taxon>
        <taxon>Anthophila</taxon>
        <taxon>Apidae</taxon>
        <taxon>Apis</taxon>
    </lineage>
</organism>
<reference evidence="5" key="2">
    <citation type="submission" date="2025-04" db="UniProtKB">
        <authorList>
            <consortium name="RefSeq"/>
        </authorList>
    </citation>
    <scope>IDENTIFICATION</scope>
    <source>
        <strain evidence="5">DH4</strain>
        <tissue evidence="5">Whole body</tissue>
    </source>
</reference>
<dbReference type="GeneID" id="102656190"/>
<feature type="compositionally biased region" description="Polar residues" evidence="2">
    <location>
        <begin position="53"/>
        <end position="65"/>
    </location>
</feature>
<evidence type="ECO:0000313" key="3">
    <source>
        <dbReference type="EnsemblMetazoa" id="XP_016766789"/>
    </source>
</evidence>
<protein>
    <submittedName>
        <fullName evidence="5">Uncharacterized protein LOC102656190</fullName>
    </submittedName>
</protein>
<feature type="compositionally biased region" description="Polar residues" evidence="2">
    <location>
        <begin position="180"/>
        <end position="193"/>
    </location>
</feature>
<keyword evidence="4" id="KW-1185">Reference proteome</keyword>
<keyword evidence="1" id="KW-0175">Coiled coil</keyword>
<feature type="region of interest" description="Disordered" evidence="2">
    <location>
        <begin position="42"/>
        <end position="65"/>
    </location>
</feature>
<name>A0A7M7IER6_APIME</name>
<evidence type="ECO:0000256" key="1">
    <source>
        <dbReference type="SAM" id="Coils"/>
    </source>
</evidence>
<feature type="compositionally biased region" description="Basic and acidic residues" evidence="2">
    <location>
        <begin position="42"/>
        <end position="52"/>
    </location>
</feature>
<gene>
    <name evidence="3" type="primary">102656190</name>
    <name evidence="5" type="synonym">LOC102656190</name>
</gene>
<dbReference type="KEGG" id="ame:102656190"/>
<feature type="region of interest" description="Disordered" evidence="2">
    <location>
        <begin position="153"/>
        <end position="195"/>
    </location>
</feature>
<dbReference type="RefSeq" id="XP_016766789.1">
    <property type="nucleotide sequence ID" value="XM_016911300.2"/>
</dbReference>